<sequence>MDAGRKCPVAPAPDALVSFLVGIAVSTRAGQATRERIEKTLFERIPGYALFRSLTQRMTNQSEENVWKLALIEIEDTLVPGFIIEELDDGRFTVFVPSVPTPLGAAVYILVPQRVHPLDIPFTPAIEAISKWRSGSRHLVAAMKMKS</sequence>
<dbReference type="RefSeq" id="WP_340364735.1">
    <property type="nucleotide sequence ID" value="NZ_JBBKZV010000009.1"/>
</dbReference>
<comment type="caution">
    <text evidence="1">The sequence shown here is derived from an EMBL/GenBank/DDBJ whole genome shotgun (WGS) entry which is preliminary data.</text>
</comment>
<proteinExistence type="predicted"/>
<accession>A0ABU8W0W5</accession>
<evidence type="ECO:0000313" key="1">
    <source>
        <dbReference type="EMBL" id="MEJ8823706.1"/>
    </source>
</evidence>
<organism evidence="1 2">
    <name type="scientific">Variovorax humicola</name>
    <dbReference type="NCBI Taxonomy" id="1769758"/>
    <lineage>
        <taxon>Bacteria</taxon>
        <taxon>Pseudomonadati</taxon>
        <taxon>Pseudomonadota</taxon>
        <taxon>Betaproteobacteria</taxon>
        <taxon>Burkholderiales</taxon>
        <taxon>Comamonadaceae</taxon>
        <taxon>Variovorax</taxon>
    </lineage>
</organism>
<dbReference type="Proteomes" id="UP001363010">
    <property type="component" value="Unassembled WGS sequence"/>
</dbReference>
<gene>
    <name evidence="1" type="ORF">WKW80_16965</name>
</gene>
<name>A0ABU8W0W5_9BURK</name>
<evidence type="ECO:0000313" key="2">
    <source>
        <dbReference type="Proteomes" id="UP001363010"/>
    </source>
</evidence>
<reference evidence="1 2" key="1">
    <citation type="submission" date="2024-03" db="EMBL/GenBank/DDBJ databases">
        <title>Novel species of the genus Variovorax.</title>
        <authorList>
            <person name="Liu Q."/>
            <person name="Xin Y.-H."/>
        </authorList>
    </citation>
    <scope>NUCLEOTIDE SEQUENCE [LARGE SCALE GENOMIC DNA]</scope>
    <source>
        <strain evidence="1 2">KACC 18501</strain>
    </source>
</reference>
<protein>
    <submittedName>
        <fullName evidence="1">Uncharacterized protein</fullName>
    </submittedName>
</protein>
<dbReference type="EMBL" id="JBBKZV010000009">
    <property type="protein sequence ID" value="MEJ8823706.1"/>
    <property type="molecule type" value="Genomic_DNA"/>
</dbReference>
<keyword evidence="2" id="KW-1185">Reference proteome</keyword>